<sequence>MVAAENHPVEVRPAHVDEFEAVAGLRWHWELENYPPPAIARDTFTAHFADWAREHTDSHRCMVAVRDRELIGMAWLAVFERVPTPESPLRLTGDLQSVYLIPEARAGGIGSRLVTAVIEQARALDIQKITVQSGTRAIPVYARNGFEASPKLLVADLT</sequence>
<dbReference type="InterPro" id="IPR000182">
    <property type="entry name" value="GNAT_dom"/>
</dbReference>
<protein>
    <submittedName>
        <fullName evidence="4">GNAT family N-acetyltransferase</fullName>
        <ecNumber evidence="4">2.3.-.-</ecNumber>
    </submittedName>
</protein>
<accession>A0ABV7Q3I3</accession>
<evidence type="ECO:0000259" key="3">
    <source>
        <dbReference type="PROSITE" id="PS51186"/>
    </source>
</evidence>
<gene>
    <name evidence="4" type="ORF">ACFO8M_23115</name>
</gene>
<proteinExistence type="predicted"/>
<dbReference type="PANTHER" id="PTHR43877:SF1">
    <property type="entry name" value="ACETYLTRANSFERASE"/>
    <property type="match status" value="1"/>
</dbReference>
<dbReference type="PANTHER" id="PTHR43877">
    <property type="entry name" value="AMINOALKYLPHOSPHONATE N-ACETYLTRANSFERASE-RELATED-RELATED"/>
    <property type="match status" value="1"/>
</dbReference>
<comment type="caution">
    <text evidence="4">The sequence shown here is derived from an EMBL/GenBank/DDBJ whole genome shotgun (WGS) entry which is preliminary data.</text>
</comment>
<name>A0ABV7Q3I3_9ACTN</name>
<dbReference type="EC" id="2.3.-.-" evidence="4"/>
<keyword evidence="1 4" id="KW-0808">Transferase</keyword>
<dbReference type="CDD" id="cd04301">
    <property type="entry name" value="NAT_SF"/>
    <property type="match status" value="1"/>
</dbReference>
<keyword evidence="5" id="KW-1185">Reference proteome</keyword>
<dbReference type="InterPro" id="IPR016181">
    <property type="entry name" value="Acyl_CoA_acyltransferase"/>
</dbReference>
<organism evidence="4 5">
    <name type="scientific">Glycomyces rhizosphaerae</name>
    <dbReference type="NCBI Taxonomy" id="2054422"/>
    <lineage>
        <taxon>Bacteria</taxon>
        <taxon>Bacillati</taxon>
        <taxon>Actinomycetota</taxon>
        <taxon>Actinomycetes</taxon>
        <taxon>Glycomycetales</taxon>
        <taxon>Glycomycetaceae</taxon>
        <taxon>Glycomyces</taxon>
    </lineage>
</organism>
<dbReference type="Proteomes" id="UP001595712">
    <property type="component" value="Unassembled WGS sequence"/>
</dbReference>
<evidence type="ECO:0000256" key="2">
    <source>
        <dbReference type="ARBA" id="ARBA00023315"/>
    </source>
</evidence>
<dbReference type="Pfam" id="PF00583">
    <property type="entry name" value="Acetyltransf_1"/>
    <property type="match status" value="1"/>
</dbReference>
<dbReference type="InterPro" id="IPR050832">
    <property type="entry name" value="Bact_Acetyltransf"/>
</dbReference>
<reference evidence="5" key="1">
    <citation type="journal article" date="2019" name="Int. J. Syst. Evol. Microbiol.">
        <title>The Global Catalogue of Microorganisms (GCM) 10K type strain sequencing project: providing services to taxonomists for standard genome sequencing and annotation.</title>
        <authorList>
            <consortium name="The Broad Institute Genomics Platform"/>
            <consortium name="The Broad Institute Genome Sequencing Center for Infectious Disease"/>
            <person name="Wu L."/>
            <person name="Ma J."/>
        </authorList>
    </citation>
    <scope>NUCLEOTIDE SEQUENCE [LARGE SCALE GENOMIC DNA]</scope>
    <source>
        <strain evidence="5">CGMCC 4.7396</strain>
    </source>
</reference>
<feature type="domain" description="N-acetyltransferase" evidence="3">
    <location>
        <begin position="9"/>
        <end position="158"/>
    </location>
</feature>
<dbReference type="Gene3D" id="3.40.630.30">
    <property type="match status" value="1"/>
</dbReference>
<dbReference type="GO" id="GO:0016746">
    <property type="term" value="F:acyltransferase activity"/>
    <property type="evidence" value="ECO:0007669"/>
    <property type="project" value="UniProtKB-KW"/>
</dbReference>
<evidence type="ECO:0000313" key="4">
    <source>
        <dbReference type="EMBL" id="MFC3495384.1"/>
    </source>
</evidence>
<evidence type="ECO:0000256" key="1">
    <source>
        <dbReference type="ARBA" id="ARBA00022679"/>
    </source>
</evidence>
<dbReference type="EMBL" id="JBHRWO010000021">
    <property type="protein sequence ID" value="MFC3495384.1"/>
    <property type="molecule type" value="Genomic_DNA"/>
</dbReference>
<evidence type="ECO:0000313" key="5">
    <source>
        <dbReference type="Proteomes" id="UP001595712"/>
    </source>
</evidence>
<dbReference type="PROSITE" id="PS51186">
    <property type="entry name" value="GNAT"/>
    <property type="match status" value="1"/>
</dbReference>
<keyword evidence="2 4" id="KW-0012">Acyltransferase</keyword>
<dbReference type="SUPFAM" id="SSF55729">
    <property type="entry name" value="Acyl-CoA N-acyltransferases (Nat)"/>
    <property type="match status" value="1"/>
</dbReference>
<dbReference type="RefSeq" id="WP_387979977.1">
    <property type="nucleotide sequence ID" value="NZ_JBHRWO010000021.1"/>
</dbReference>